<name>A0A1I1ZUB7_9ACTN</name>
<feature type="domain" description="Peptidoglycan binding-like" evidence="2">
    <location>
        <begin position="68"/>
        <end position="123"/>
    </location>
</feature>
<dbReference type="Proteomes" id="UP000198716">
    <property type="component" value="Unassembled WGS sequence"/>
</dbReference>
<proteinExistence type="predicted"/>
<keyword evidence="4" id="KW-1185">Reference proteome</keyword>
<gene>
    <name evidence="3" type="ORF">SAMN04487819_111158</name>
</gene>
<dbReference type="InterPro" id="IPR036365">
    <property type="entry name" value="PGBD-like_sf"/>
</dbReference>
<feature type="chain" id="PRO_5011618055" evidence="1">
    <location>
        <begin position="29"/>
        <end position="136"/>
    </location>
</feature>
<dbReference type="AlphaFoldDB" id="A0A1I1ZUB7"/>
<dbReference type="InterPro" id="IPR036366">
    <property type="entry name" value="PGBDSf"/>
</dbReference>
<dbReference type="EMBL" id="FOMZ01000011">
    <property type="protein sequence ID" value="SFE35291.1"/>
    <property type="molecule type" value="Genomic_DNA"/>
</dbReference>
<keyword evidence="1" id="KW-0732">Signal</keyword>
<evidence type="ECO:0000313" key="3">
    <source>
        <dbReference type="EMBL" id="SFE35291.1"/>
    </source>
</evidence>
<dbReference type="SUPFAM" id="SSF47090">
    <property type="entry name" value="PGBD-like"/>
    <property type="match status" value="1"/>
</dbReference>
<evidence type="ECO:0000259" key="2">
    <source>
        <dbReference type="Pfam" id="PF01471"/>
    </source>
</evidence>
<dbReference type="Pfam" id="PF01471">
    <property type="entry name" value="PG_binding_1"/>
    <property type="match status" value="1"/>
</dbReference>
<evidence type="ECO:0000313" key="4">
    <source>
        <dbReference type="Proteomes" id="UP000198716"/>
    </source>
</evidence>
<dbReference type="RefSeq" id="WP_092928402.1">
    <property type="nucleotide sequence ID" value="NZ_FOMZ01000011.1"/>
</dbReference>
<accession>A0A1I1ZUB7</accession>
<organism evidence="3 4">
    <name type="scientific">Actinopolyspora alba</name>
    <dbReference type="NCBI Taxonomy" id="673379"/>
    <lineage>
        <taxon>Bacteria</taxon>
        <taxon>Bacillati</taxon>
        <taxon>Actinomycetota</taxon>
        <taxon>Actinomycetes</taxon>
        <taxon>Actinopolysporales</taxon>
        <taxon>Actinopolysporaceae</taxon>
        <taxon>Actinopolyspora</taxon>
        <taxon>Actinopolyspora alba group</taxon>
    </lineage>
</organism>
<reference evidence="4" key="1">
    <citation type="submission" date="2016-10" db="EMBL/GenBank/DDBJ databases">
        <authorList>
            <person name="Varghese N."/>
            <person name="Submissions S."/>
        </authorList>
    </citation>
    <scope>NUCLEOTIDE SEQUENCE [LARGE SCALE GENOMIC DNA]</scope>
    <source>
        <strain evidence="4">DSM 45004</strain>
    </source>
</reference>
<protein>
    <submittedName>
        <fullName evidence="3">Putative peptidoglycan binding domain-containing protein</fullName>
    </submittedName>
</protein>
<dbReference type="Gene3D" id="1.10.101.10">
    <property type="entry name" value="PGBD-like superfamily/PGBD"/>
    <property type="match status" value="1"/>
</dbReference>
<sequence length="136" mass="13851">MSRIRGAVAAAVGAGALVFSLGAGTAGAVSGADEVTTSALPTCVESWGFVPATDDGDHDCLLGQGVSNNAVRSLQRSLYFCNGQDIAVDGIYGPNTAAAVRAVQRSAGIAVDGVYGPNTRDVMSFRIYSDCQDFNG</sequence>
<feature type="signal peptide" evidence="1">
    <location>
        <begin position="1"/>
        <end position="28"/>
    </location>
</feature>
<dbReference type="InterPro" id="IPR002477">
    <property type="entry name" value="Peptidoglycan-bd-like"/>
</dbReference>
<evidence type="ECO:0000256" key="1">
    <source>
        <dbReference type="SAM" id="SignalP"/>
    </source>
</evidence>